<comment type="caution">
    <text evidence="8">The sequence shown here is derived from an EMBL/GenBank/DDBJ whole genome shotgun (WGS) entry which is preliminary data.</text>
</comment>
<evidence type="ECO:0000256" key="2">
    <source>
        <dbReference type="ARBA" id="ARBA00022574"/>
    </source>
</evidence>
<protein>
    <recommendedName>
        <fullName evidence="10">WD40 repeat-like protein</fullName>
    </recommendedName>
</protein>
<dbReference type="InterPro" id="IPR020472">
    <property type="entry name" value="WD40_PAC1"/>
</dbReference>
<feature type="repeat" description="WD" evidence="6">
    <location>
        <begin position="223"/>
        <end position="264"/>
    </location>
</feature>
<accession>A0AAD5XR86</accession>
<feature type="region of interest" description="Disordered" evidence="7">
    <location>
        <begin position="40"/>
        <end position="63"/>
    </location>
</feature>
<dbReference type="CDD" id="cd00200">
    <property type="entry name" value="WD40"/>
    <property type="match status" value="1"/>
</dbReference>
<feature type="compositionally biased region" description="Basic and acidic residues" evidence="7">
    <location>
        <begin position="546"/>
        <end position="564"/>
    </location>
</feature>
<dbReference type="InterPro" id="IPR015943">
    <property type="entry name" value="WD40/YVTN_repeat-like_dom_sf"/>
</dbReference>
<keyword evidence="9" id="KW-1185">Reference proteome</keyword>
<gene>
    <name evidence="8" type="ORF">HDU87_005440</name>
</gene>
<dbReference type="InterPro" id="IPR001680">
    <property type="entry name" value="WD40_rpt"/>
</dbReference>
<keyword evidence="3" id="KW-0677">Repeat</keyword>
<feature type="compositionally biased region" description="Low complexity" evidence="7">
    <location>
        <begin position="579"/>
        <end position="589"/>
    </location>
</feature>
<dbReference type="PROSITE" id="PS00678">
    <property type="entry name" value="WD_REPEATS_1"/>
    <property type="match status" value="4"/>
</dbReference>
<dbReference type="EMBL" id="JADGJQ010000043">
    <property type="protein sequence ID" value="KAJ3176225.1"/>
    <property type="molecule type" value="Genomic_DNA"/>
</dbReference>
<dbReference type="GO" id="GO:0005634">
    <property type="term" value="C:nucleus"/>
    <property type="evidence" value="ECO:0007669"/>
    <property type="project" value="TreeGrafter"/>
</dbReference>
<dbReference type="InterPro" id="IPR036322">
    <property type="entry name" value="WD40_repeat_dom_sf"/>
</dbReference>
<sequence length="650" mass="71438">MSPLRSNSSPIRNKRQLAEVGDVDSLDSLLEARANALEFKAPHVEEEDSQGPEDGLPRFSEEEQREETLSKILAARETRKPEANSTARARSAWYACATRFGVPVTMYTATRRREIFGSTLHGSIIRMLNYKSAPWLSVSHYSKLLFALAASARQVLSNFVSTEHDVFRIVTEDSTYVPPFACVFGNTIGNSKLLAVADEEGMIGIINAAHDVRYETEKPRSQWLAHHNAIFDICWSADDRHLVSAAGDQTVRIWDVETRKCTTVFKGHNCSIKSVTNHPNNSYVFATAARDGRIMTWDTRCSTLPGSPENPELYYRPASTINNAHALTFGGQTKGSAKARRSTSGQTAASPSQSVTSVRYIPNHDSLLASSGAADGLIKMWDMRNTTTYLRQAAPQPFASSAPLPGARRAHGFSSFTLNSDGSRLYASCTDNHIYEFEAGRLGEPVQRFSAADYRCDTFYIKTSLSPDERFIASGSSDNGLYIWELGHPEKPPLVLRGHTGEVTGVSWNRTDLGMLASCSDDASVRIWNVDMDFDEEKQDRAYRDLRGRAEEGTLRLPEPETKKRSPSSSPLRVPPPAAAAAAAPAVRTRTSRSDDAENQPPTPTPVQGTDSEILPTRRRGSPAVGRGSSGRGNRVATARSIRQYFPSPG</sequence>
<evidence type="ECO:0000256" key="4">
    <source>
        <dbReference type="ARBA" id="ARBA00022786"/>
    </source>
</evidence>
<evidence type="ECO:0000256" key="1">
    <source>
        <dbReference type="ARBA" id="ARBA00004906"/>
    </source>
</evidence>
<evidence type="ECO:0000313" key="8">
    <source>
        <dbReference type="EMBL" id="KAJ3176225.1"/>
    </source>
</evidence>
<dbReference type="Gene3D" id="2.130.10.10">
    <property type="entry name" value="YVTN repeat-like/Quinoprotein amine dehydrogenase"/>
    <property type="match status" value="2"/>
</dbReference>
<dbReference type="Proteomes" id="UP001212152">
    <property type="component" value="Unassembled WGS sequence"/>
</dbReference>
<feature type="compositionally biased region" description="Polar residues" evidence="7">
    <location>
        <begin position="342"/>
        <end position="355"/>
    </location>
</feature>
<feature type="repeat" description="WD" evidence="6">
    <location>
        <begin position="464"/>
        <end position="486"/>
    </location>
</feature>
<dbReference type="SMART" id="SM00320">
    <property type="entry name" value="WD40"/>
    <property type="match status" value="6"/>
</dbReference>
<dbReference type="PRINTS" id="PR00320">
    <property type="entry name" value="GPROTEINBRPT"/>
</dbReference>
<feature type="repeat" description="WD" evidence="6">
    <location>
        <begin position="348"/>
        <end position="391"/>
    </location>
</feature>
<keyword evidence="4" id="KW-0833">Ubl conjugation pathway</keyword>
<dbReference type="Pfam" id="PF00400">
    <property type="entry name" value="WD40"/>
    <property type="match status" value="5"/>
</dbReference>
<dbReference type="PANTHER" id="PTHR22852:SF0">
    <property type="entry name" value="DENTICLELESS PROTEIN HOMOLOG"/>
    <property type="match status" value="1"/>
</dbReference>
<organism evidence="8 9">
    <name type="scientific">Geranomyces variabilis</name>
    <dbReference type="NCBI Taxonomy" id="109894"/>
    <lineage>
        <taxon>Eukaryota</taxon>
        <taxon>Fungi</taxon>
        <taxon>Fungi incertae sedis</taxon>
        <taxon>Chytridiomycota</taxon>
        <taxon>Chytridiomycota incertae sedis</taxon>
        <taxon>Chytridiomycetes</taxon>
        <taxon>Spizellomycetales</taxon>
        <taxon>Powellomycetaceae</taxon>
        <taxon>Geranomyces</taxon>
    </lineage>
</organism>
<dbReference type="GO" id="GO:0043161">
    <property type="term" value="P:proteasome-mediated ubiquitin-dependent protein catabolic process"/>
    <property type="evidence" value="ECO:0007669"/>
    <property type="project" value="TreeGrafter"/>
</dbReference>
<feature type="region of interest" description="Disordered" evidence="7">
    <location>
        <begin position="546"/>
        <end position="650"/>
    </location>
</feature>
<feature type="repeat" description="WD" evidence="6">
    <location>
        <begin position="496"/>
        <end position="531"/>
    </location>
</feature>
<proteinExistence type="inferred from homology"/>
<dbReference type="GO" id="GO:0030674">
    <property type="term" value="F:protein-macromolecule adaptor activity"/>
    <property type="evidence" value="ECO:0007669"/>
    <property type="project" value="TreeGrafter"/>
</dbReference>
<comment type="pathway">
    <text evidence="1">Protein modification; protein ubiquitination.</text>
</comment>
<evidence type="ECO:0000256" key="5">
    <source>
        <dbReference type="ARBA" id="ARBA00038344"/>
    </source>
</evidence>
<dbReference type="SUPFAM" id="SSF50978">
    <property type="entry name" value="WD40 repeat-like"/>
    <property type="match status" value="1"/>
</dbReference>
<dbReference type="InterPro" id="IPR019775">
    <property type="entry name" value="WD40_repeat_CS"/>
</dbReference>
<reference evidence="8" key="1">
    <citation type="submission" date="2020-05" db="EMBL/GenBank/DDBJ databases">
        <title>Phylogenomic resolution of chytrid fungi.</title>
        <authorList>
            <person name="Stajich J.E."/>
            <person name="Amses K."/>
            <person name="Simmons R."/>
            <person name="Seto K."/>
            <person name="Myers J."/>
            <person name="Bonds A."/>
            <person name="Quandt C.A."/>
            <person name="Barry K."/>
            <person name="Liu P."/>
            <person name="Grigoriev I."/>
            <person name="Longcore J.E."/>
            <person name="James T.Y."/>
        </authorList>
    </citation>
    <scope>NUCLEOTIDE SEQUENCE</scope>
    <source>
        <strain evidence="8">JEL0379</strain>
    </source>
</reference>
<name>A0AAD5XR86_9FUNG</name>
<evidence type="ECO:0000256" key="3">
    <source>
        <dbReference type="ARBA" id="ARBA00022737"/>
    </source>
</evidence>
<evidence type="ECO:0008006" key="10">
    <source>
        <dbReference type="Google" id="ProtNLM"/>
    </source>
</evidence>
<evidence type="ECO:0000313" key="9">
    <source>
        <dbReference type="Proteomes" id="UP001212152"/>
    </source>
</evidence>
<feature type="repeat" description="WD" evidence="6">
    <location>
        <begin position="265"/>
        <end position="300"/>
    </location>
</feature>
<feature type="region of interest" description="Disordered" evidence="7">
    <location>
        <begin position="332"/>
        <end position="355"/>
    </location>
</feature>
<evidence type="ECO:0000256" key="6">
    <source>
        <dbReference type="PROSITE-ProRule" id="PRU00221"/>
    </source>
</evidence>
<dbReference type="PROSITE" id="PS50294">
    <property type="entry name" value="WD_REPEATS_REGION"/>
    <property type="match status" value="3"/>
</dbReference>
<comment type="similarity">
    <text evidence="5">Belongs to the WD repeat cdt2 family.</text>
</comment>
<evidence type="ECO:0000256" key="7">
    <source>
        <dbReference type="SAM" id="MobiDB-lite"/>
    </source>
</evidence>
<dbReference type="AlphaFoldDB" id="A0AAD5XR86"/>
<dbReference type="PANTHER" id="PTHR22852">
    <property type="entry name" value="LETHAL 2 DENTICLELESS PROTEIN RETINOIC ACID-REGULATED NUCLEAR MATRIX-ASSOCIATED PROTEIN"/>
    <property type="match status" value="1"/>
</dbReference>
<keyword evidence="2 6" id="KW-0853">WD repeat</keyword>
<dbReference type="InterPro" id="IPR051865">
    <property type="entry name" value="WD-repeat_CDT2_adapter"/>
</dbReference>
<dbReference type="PROSITE" id="PS50082">
    <property type="entry name" value="WD_REPEATS_2"/>
    <property type="match status" value="5"/>
</dbReference>